<dbReference type="EMBL" id="LVCN01000015">
    <property type="protein sequence ID" value="KYL35904.1"/>
    <property type="molecule type" value="Genomic_DNA"/>
</dbReference>
<comment type="caution">
    <text evidence="6">The sequence shown here is derived from an EMBL/GenBank/DDBJ whole genome shotgun (WGS) entry which is preliminary data.</text>
</comment>
<name>A0ABD4ENE5_9GAMM</name>
<dbReference type="AlphaFoldDB" id="A0ABD4ENE5"/>
<dbReference type="Pfam" id="PF25954">
    <property type="entry name" value="Beta-barrel_RND_2"/>
    <property type="match status" value="1"/>
</dbReference>
<dbReference type="Pfam" id="PF25971">
    <property type="entry name" value="CzcB_N"/>
    <property type="match status" value="1"/>
</dbReference>
<evidence type="ECO:0000256" key="1">
    <source>
        <dbReference type="ARBA" id="ARBA00022448"/>
    </source>
</evidence>
<accession>A0ABD4ENE5</accession>
<sequence>MNNTFIALLVFLSFVASLTSTHVFASAEHDQTEQTQKQGPHGGFLLTNEKLTLELKLQELAGKVELRVYGYEQNQPVDVNNLSIEINLKRLVETPQKIQFTRENGYLVSTQPINEPHSFELLITANYKGERVSFEYSQHEGQTVLSERAIKGAGIKTEIAQSGEVDISDTLFGVITPTQHGTVEIMAPYTGLISDIFVSIGQTVQKGEVLASVTNRETLQNYSIKSPISGVVTEQYLKRGELASTRALMQVVNLDKVWVELSAFPENIENLAIGQSATVYDLHHHLNAQGKVFFIAPMMTGGHIARARIALNNPDGHWRPGMHVNTDVSIDKVNARVRVNPEAIQEFNGMASVFVRKNNVFEVRPVTLGAKNSEWVEVIAGLSPGSEYVTVNSYVIKADILKSGASHAH</sequence>
<evidence type="ECO:0000259" key="5">
    <source>
        <dbReference type="Pfam" id="PF25975"/>
    </source>
</evidence>
<feature type="domain" description="CzcB-like C-terminal circularly permuted SH3-like" evidence="5">
    <location>
        <begin position="337"/>
        <end position="397"/>
    </location>
</feature>
<evidence type="ECO:0000256" key="2">
    <source>
        <dbReference type="SAM" id="SignalP"/>
    </source>
</evidence>
<evidence type="ECO:0000259" key="4">
    <source>
        <dbReference type="Pfam" id="PF25971"/>
    </source>
</evidence>
<evidence type="ECO:0000259" key="3">
    <source>
        <dbReference type="Pfam" id="PF25954"/>
    </source>
</evidence>
<dbReference type="PANTHER" id="PTHR30097:SF4">
    <property type="entry name" value="SLR6042 PROTEIN"/>
    <property type="match status" value="1"/>
</dbReference>
<feature type="domain" description="CusB-like beta-barrel" evidence="3">
    <location>
        <begin position="256"/>
        <end position="328"/>
    </location>
</feature>
<dbReference type="InterPro" id="IPR058792">
    <property type="entry name" value="Beta-barrel_RND_2"/>
</dbReference>
<dbReference type="Proteomes" id="UP000075763">
    <property type="component" value="Unassembled WGS sequence"/>
</dbReference>
<dbReference type="Pfam" id="PF25975">
    <property type="entry name" value="CzcB_C"/>
    <property type="match status" value="1"/>
</dbReference>
<dbReference type="InterPro" id="IPR058646">
    <property type="entry name" value="CzcB_N"/>
</dbReference>
<dbReference type="Gene3D" id="2.40.50.100">
    <property type="match status" value="1"/>
</dbReference>
<feature type="signal peptide" evidence="2">
    <location>
        <begin position="1"/>
        <end position="25"/>
    </location>
</feature>
<protein>
    <submittedName>
        <fullName evidence="6">Hemolysin D</fullName>
    </submittedName>
</protein>
<gene>
    <name evidence="6" type="ORF">A2I96_11825</name>
</gene>
<dbReference type="PANTHER" id="PTHR30097">
    <property type="entry name" value="CATION EFFLUX SYSTEM PROTEIN CUSB"/>
    <property type="match status" value="1"/>
</dbReference>
<feature type="chain" id="PRO_5044798194" evidence="2">
    <location>
        <begin position="26"/>
        <end position="409"/>
    </location>
</feature>
<keyword evidence="1" id="KW-0813">Transport</keyword>
<organism evidence="6 7">
    <name type="scientific">Pseudoalteromonas tetraodonis</name>
    <dbReference type="NCBI Taxonomy" id="43659"/>
    <lineage>
        <taxon>Bacteria</taxon>
        <taxon>Pseudomonadati</taxon>
        <taxon>Pseudomonadota</taxon>
        <taxon>Gammaproteobacteria</taxon>
        <taxon>Alteromonadales</taxon>
        <taxon>Pseudoalteromonadaceae</taxon>
        <taxon>Pseudoalteromonas</taxon>
    </lineage>
</organism>
<dbReference type="SUPFAM" id="SSF111369">
    <property type="entry name" value="HlyD-like secretion proteins"/>
    <property type="match status" value="1"/>
</dbReference>
<feature type="domain" description="CzcB N-terminal" evidence="4">
    <location>
        <begin position="43"/>
        <end position="134"/>
    </location>
</feature>
<dbReference type="Gene3D" id="2.40.420.20">
    <property type="match status" value="1"/>
</dbReference>
<evidence type="ECO:0000313" key="7">
    <source>
        <dbReference type="Proteomes" id="UP000075763"/>
    </source>
</evidence>
<keyword evidence="2" id="KW-0732">Signal</keyword>
<evidence type="ECO:0000313" key="6">
    <source>
        <dbReference type="EMBL" id="KYL35904.1"/>
    </source>
</evidence>
<dbReference type="InterPro" id="IPR058649">
    <property type="entry name" value="CzcB_C"/>
</dbReference>
<dbReference type="Gene3D" id="2.40.30.170">
    <property type="match status" value="1"/>
</dbReference>
<dbReference type="InterPro" id="IPR051909">
    <property type="entry name" value="MFP_Cation_Efflux"/>
</dbReference>
<proteinExistence type="predicted"/>
<reference evidence="6 7" key="1">
    <citation type="submission" date="2016-03" db="EMBL/GenBank/DDBJ databases">
        <authorList>
            <person name="Zhang H."/>
            <person name="Liu R."/>
            <person name="Wang M."/>
            <person name="Wang H."/>
            <person name="Wang L."/>
            <person name="Song L."/>
        </authorList>
    </citation>
    <scope>NUCLEOTIDE SEQUENCE [LARGE SCALE GENOMIC DNA]</scope>
    <source>
        <strain evidence="6 7">DSM 16099</strain>
    </source>
</reference>